<keyword evidence="5 8" id="KW-0812">Transmembrane</keyword>
<keyword evidence="6 8" id="KW-1133">Transmembrane helix</keyword>
<dbReference type="InterPro" id="IPR004812">
    <property type="entry name" value="Efflux_drug-R_Bcr/CmlA"/>
</dbReference>
<feature type="transmembrane region" description="Helical" evidence="8">
    <location>
        <begin position="35"/>
        <end position="54"/>
    </location>
</feature>
<evidence type="ECO:0000256" key="4">
    <source>
        <dbReference type="ARBA" id="ARBA00022475"/>
    </source>
</evidence>
<evidence type="ECO:0000256" key="6">
    <source>
        <dbReference type="ARBA" id="ARBA00022989"/>
    </source>
</evidence>
<feature type="transmembrane region" description="Helical" evidence="8">
    <location>
        <begin position="372"/>
        <end position="392"/>
    </location>
</feature>
<name>A0AB37GE41_CORAY</name>
<dbReference type="GO" id="GO:0042910">
    <property type="term" value="F:xenobiotic transmembrane transporter activity"/>
    <property type="evidence" value="ECO:0007669"/>
    <property type="project" value="InterPro"/>
</dbReference>
<dbReference type="GO" id="GO:0005886">
    <property type="term" value="C:plasma membrane"/>
    <property type="evidence" value="ECO:0007669"/>
    <property type="project" value="UniProtKB-SubCell"/>
</dbReference>
<proteinExistence type="inferred from homology"/>
<feature type="transmembrane region" description="Helical" evidence="8">
    <location>
        <begin position="163"/>
        <end position="182"/>
    </location>
</feature>
<evidence type="ECO:0000256" key="8">
    <source>
        <dbReference type="SAM" id="Phobius"/>
    </source>
</evidence>
<dbReference type="PROSITE" id="PS50850">
    <property type="entry name" value="MFS"/>
    <property type="match status" value="1"/>
</dbReference>
<dbReference type="AlphaFoldDB" id="A0AB37GE41"/>
<feature type="transmembrane region" description="Helical" evidence="8">
    <location>
        <begin position="310"/>
        <end position="332"/>
    </location>
</feature>
<evidence type="ECO:0000313" key="11">
    <source>
        <dbReference type="EMBL" id="QQB83872.1"/>
    </source>
</evidence>
<reference evidence="12 13" key="1">
    <citation type="submission" date="2020-12" db="EMBL/GenBank/DDBJ databases">
        <title>FDA dAtabase for Regulatory Grade micrObial Sequences (FDA-ARGOS): Supporting development and validation of Infectious Disease Dx tests.</title>
        <authorList>
            <person name="Sproer C."/>
            <person name="Gronow S."/>
            <person name="Severitt S."/>
            <person name="Schroder I."/>
            <person name="Tallon L."/>
            <person name="Sadzewicz L."/>
            <person name="Zhao X."/>
            <person name="Boylan J."/>
            <person name="Ott S."/>
            <person name="Bowen H."/>
            <person name="Vavikolanu K."/>
            <person name="Mehta A."/>
            <person name="Aluvathingal J."/>
            <person name="Nadendla S."/>
            <person name="Lowell S."/>
            <person name="Myers T."/>
            <person name="Yan Y."/>
            <person name="Sichtig H."/>
        </authorList>
    </citation>
    <scope>NUCLEOTIDE SEQUENCE [LARGE SCALE GENOMIC DNA]</scope>
    <source>
        <strain evidence="10 12">FDAARGOS_938</strain>
        <strain evidence="11 13">FDAARGOS_991</strain>
    </source>
</reference>
<dbReference type="EMBL" id="CP065628">
    <property type="protein sequence ID" value="QPR31724.1"/>
    <property type="molecule type" value="Genomic_DNA"/>
</dbReference>
<evidence type="ECO:0000313" key="13">
    <source>
        <dbReference type="Proteomes" id="UP000595198"/>
    </source>
</evidence>
<gene>
    <name evidence="10" type="ORF">I6G95_04695</name>
    <name evidence="11" type="ORF">I6H48_05270</name>
</gene>
<keyword evidence="4" id="KW-1003">Cell membrane</keyword>
<evidence type="ECO:0000256" key="5">
    <source>
        <dbReference type="ARBA" id="ARBA00022692"/>
    </source>
</evidence>
<keyword evidence="13" id="KW-1185">Reference proteome</keyword>
<dbReference type="PANTHER" id="PTHR23502:SF132">
    <property type="entry name" value="POLYAMINE TRANSPORTER 2-RELATED"/>
    <property type="match status" value="1"/>
</dbReference>
<evidence type="ECO:0000313" key="10">
    <source>
        <dbReference type="EMBL" id="QPR31724.1"/>
    </source>
</evidence>
<feature type="transmembrane region" description="Helical" evidence="8">
    <location>
        <begin position="194"/>
        <end position="213"/>
    </location>
</feature>
<evidence type="ECO:0000256" key="1">
    <source>
        <dbReference type="ARBA" id="ARBA00004651"/>
    </source>
</evidence>
<evidence type="ECO:0000313" key="12">
    <source>
        <dbReference type="Proteomes" id="UP000594774"/>
    </source>
</evidence>
<evidence type="ECO:0000256" key="2">
    <source>
        <dbReference type="ARBA" id="ARBA00006236"/>
    </source>
</evidence>
<accession>A0AB37GE41</accession>
<feature type="transmembrane region" description="Helical" evidence="8">
    <location>
        <begin position="243"/>
        <end position="267"/>
    </location>
</feature>
<feature type="domain" description="Major facilitator superfamily (MFS) profile" evidence="9">
    <location>
        <begin position="39"/>
        <end position="423"/>
    </location>
</feature>
<feature type="transmembrane region" description="Helical" evidence="8">
    <location>
        <begin position="338"/>
        <end position="360"/>
    </location>
</feature>
<dbReference type="Proteomes" id="UP000595198">
    <property type="component" value="Chromosome"/>
</dbReference>
<organism evidence="10 12">
    <name type="scientific">Corynebacterium amycolatum</name>
    <dbReference type="NCBI Taxonomy" id="43765"/>
    <lineage>
        <taxon>Bacteria</taxon>
        <taxon>Bacillati</taxon>
        <taxon>Actinomycetota</taxon>
        <taxon>Actinomycetes</taxon>
        <taxon>Mycobacteriales</taxon>
        <taxon>Corynebacteriaceae</taxon>
        <taxon>Corynebacterium</taxon>
    </lineage>
</organism>
<evidence type="ECO:0000259" key="9">
    <source>
        <dbReference type="PROSITE" id="PS50850"/>
    </source>
</evidence>
<dbReference type="PROSITE" id="PS00216">
    <property type="entry name" value="SUGAR_TRANSPORT_1"/>
    <property type="match status" value="1"/>
</dbReference>
<dbReference type="EMBL" id="CP066023">
    <property type="protein sequence ID" value="QQB83872.1"/>
    <property type="molecule type" value="Genomic_DNA"/>
</dbReference>
<feature type="transmembrane region" description="Helical" evidence="8">
    <location>
        <begin position="74"/>
        <end position="93"/>
    </location>
</feature>
<dbReference type="InterPro" id="IPR011701">
    <property type="entry name" value="MFS"/>
</dbReference>
<feature type="transmembrane region" description="Helical" evidence="8">
    <location>
        <begin position="279"/>
        <end position="298"/>
    </location>
</feature>
<dbReference type="InterPro" id="IPR005829">
    <property type="entry name" value="Sugar_transporter_CS"/>
</dbReference>
<keyword evidence="7 8" id="KW-0472">Membrane</keyword>
<dbReference type="Pfam" id="PF07690">
    <property type="entry name" value="MFS_1"/>
    <property type="match status" value="1"/>
</dbReference>
<keyword evidence="3" id="KW-0813">Transport</keyword>
<dbReference type="GO" id="GO:1990961">
    <property type="term" value="P:xenobiotic detoxification by transmembrane export across the plasma membrane"/>
    <property type="evidence" value="ECO:0007669"/>
    <property type="project" value="InterPro"/>
</dbReference>
<comment type="subcellular location">
    <subcellularLocation>
        <location evidence="1">Cell membrane</location>
        <topology evidence="1">Multi-pass membrane protein</topology>
    </subcellularLocation>
</comment>
<dbReference type="InterPro" id="IPR020846">
    <property type="entry name" value="MFS_dom"/>
</dbReference>
<evidence type="ECO:0000256" key="7">
    <source>
        <dbReference type="ARBA" id="ARBA00023136"/>
    </source>
</evidence>
<comment type="similarity">
    <text evidence="2">Belongs to the major facilitator superfamily. Bcr/CmlA family.</text>
</comment>
<feature type="transmembrane region" description="Helical" evidence="8">
    <location>
        <begin position="398"/>
        <end position="419"/>
    </location>
</feature>
<dbReference type="NCBIfam" id="TIGR00710">
    <property type="entry name" value="efflux_Bcr_CflA"/>
    <property type="match status" value="1"/>
</dbReference>
<protein>
    <submittedName>
        <fullName evidence="10">Multidrug effflux MFS transporter</fullName>
    </submittedName>
</protein>
<dbReference type="PANTHER" id="PTHR23502">
    <property type="entry name" value="MAJOR FACILITATOR SUPERFAMILY"/>
    <property type="match status" value="1"/>
</dbReference>
<sequence>MVYTLRSNPIPGQPYTGTVTNQHSENVQAQPAQTLPLSLLAGLALLSAAAPFGADTYLASFVEIAKEFSTTESIVQLTLTTFMIGMAAGQLVIGALSDSLGRKKLLLIATLVFLGSSILCAIAPNIGTLIAMRLFQGLAGGSTVVLARAVVPDLLTGKASARAFSTLMGIFSIAPAIAPLVGGFLGPAFGWRSVFWFLAAINVAMVAIVFLMVPETLPPERRSTGSLRNLLPNIGRLLQRPVFVGYLLAFAGGFSVMFSYIAASPFIFQELLGLTPTQFSLVFASNAAMLTFVSILNGKMINRLHPRKGILVALTVMLVTSIGLIVNAIVGITFFTTWLLLFITVPMMPLIFANATALGIEEVRDIGIGSGSGLMGFTQFLAAATVSPLVGLGSNLPLSMAISMLTCALIALIAVLTLTRDGLRKHPHKLA</sequence>
<dbReference type="SUPFAM" id="SSF103473">
    <property type="entry name" value="MFS general substrate transporter"/>
    <property type="match status" value="1"/>
</dbReference>
<dbReference type="CDD" id="cd17320">
    <property type="entry name" value="MFS_MdfA_MDR_like"/>
    <property type="match status" value="1"/>
</dbReference>
<feature type="transmembrane region" description="Helical" evidence="8">
    <location>
        <begin position="105"/>
        <end position="124"/>
    </location>
</feature>
<dbReference type="Proteomes" id="UP000594774">
    <property type="component" value="Chromosome"/>
</dbReference>
<dbReference type="Gene3D" id="1.20.1720.10">
    <property type="entry name" value="Multidrug resistance protein D"/>
    <property type="match status" value="1"/>
</dbReference>
<dbReference type="InterPro" id="IPR036259">
    <property type="entry name" value="MFS_trans_sf"/>
</dbReference>
<evidence type="ECO:0000256" key="3">
    <source>
        <dbReference type="ARBA" id="ARBA00022448"/>
    </source>
</evidence>
<feature type="transmembrane region" description="Helical" evidence="8">
    <location>
        <begin position="130"/>
        <end position="151"/>
    </location>
</feature>